<keyword evidence="9" id="KW-0206">Cytoskeleton</keyword>
<evidence type="ECO:0000256" key="6">
    <source>
        <dbReference type="ARBA" id="ARBA00022786"/>
    </source>
</evidence>
<accession>A0A314UFL2</accession>
<dbReference type="OrthoDB" id="6738456at2759"/>
<evidence type="ECO:0000256" key="3">
    <source>
        <dbReference type="ARBA" id="ARBA00004370"/>
    </source>
</evidence>
<evidence type="ECO:0000256" key="5">
    <source>
        <dbReference type="ARBA" id="ARBA00022701"/>
    </source>
</evidence>
<evidence type="ECO:0000256" key="9">
    <source>
        <dbReference type="ARBA" id="ARBA00023212"/>
    </source>
</evidence>
<proteinExistence type="inferred from homology"/>
<keyword evidence="5" id="KW-0493">Microtubule</keyword>
<evidence type="ECO:0000256" key="11">
    <source>
        <dbReference type="RuleBase" id="RU004384"/>
    </source>
</evidence>
<keyword evidence="11" id="KW-0072">Autophagy</keyword>
<dbReference type="SUPFAM" id="SSF54236">
    <property type="entry name" value="Ubiquitin-like"/>
    <property type="match status" value="2"/>
</dbReference>
<name>A0A314UFL2_PRUYE</name>
<evidence type="ECO:0000256" key="4">
    <source>
        <dbReference type="ARBA" id="ARBA00007293"/>
    </source>
</evidence>
<dbReference type="Proteomes" id="UP000250321">
    <property type="component" value="Unassembled WGS sequence"/>
</dbReference>
<comment type="function">
    <text evidence="1">Ubiquitin-like modifier involved in autophagosomes formation. May mediate the delivery of the autophagosomes to the vacuole via the microtubule cytoskeleton.</text>
</comment>
<keyword evidence="8" id="KW-0472">Membrane</keyword>
<dbReference type="AlphaFoldDB" id="A0A314UFL2"/>
<sequence length="481" mass="55618">MRSGSFAMAECSFKNEYPQGMNLAEEHNPDLTPMIVENSADIDIPDLGKKKNSSRKGRKNLGHVVGPWPVIRLEPFDYKLVSKTKIPSHIVTRSWLAGIRPKGCKDRRPCLDPPCLDPVYLREIRPDLIPVMVEKDARSYLPVMNMKKYLVHGDMPIREFVNFIWFSIKLRRKKPIVVCFKNTKPPTGALMSAIDEENKDEDGFLHITYSGKGIQENSRSMCFTLDECSYKNTYPQVRNDASRNNPTPVRTSQNQICLVPSRSQAIMFDSPDIEENLNWSWPICYLDNWRSVAEKALRNPGKKRYKGLLTSLDGDYLRETRPNFIPVILEKDARSDIPDMVWKKFLVPDDMPLGDFFNHIRFQVKRSRQFVVGAIKPIFMFFKNTKPPIDTLMSAIYEENKDEDGIFTLRTVERRVYVDPMNKNACYVVDLKGKRKILELRVNDLTCLNPHLVALLWCWMEVCSFMTLKEMDLAAACMELK</sequence>
<reference evidence="12 13" key="1">
    <citation type="submission" date="2018-02" db="EMBL/GenBank/DDBJ databases">
        <title>Draft genome of wild Prunus yedoensis var. nudiflora.</title>
        <authorList>
            <person name="Baek S."/>
            <person name="Kim J.-H."/>
            <person name="Choi K."/>
            <person name="Kim G.-B."/>
            <person name="Cho A."/>
            <person name="Jang H."/>
            <person name="Shin C.-H."/>
            <person name="Yu H.-J."/>
            <person name="Mun J.-H."/>
        </authorList>
    </citation>
    <scope>NUCLEOTIDE SEQUENCE [LARGE SCALE GENOMIC DNA]</scope>
    <source>
        <strain evidence="13">cv. Jeju island</strain>
        <tissue evidence="12">Leaf</tissue>
    </source>
</reference>
<evidence type="ECO:0000256" key="7">
    <source>
        <dbReference type="ARBA" id="ARBA00022927"/>
    </source>
</evidence>
<dbReference type="GO" id="GO:0016020">
    <property type="term" value="C:membrane"/>
    <property type="evidence" value="ECO:0007669"/>
    <property type="project" value="UniProtKB-SubCell"/>
</dbReference>
<protein>
    <recommendedName>
        <fullName evidence="11">Autophagy-related protein</fullName>
    </recommendedName>
</protein>
<comment type="caution">
    <text evidence="12">The sequence shown here is derived from an EMBL/GenBank/DDBJ whole genome shotgun (WGS) entry which is preliminary data.</text>
</comment>
<dbReference type="PANTHER" id="PTHR10969">
    <property type="entry name" value="MICROTUBULE-ASSOCIATED PROTEINS 1A/1B LIGHT CHAIN 3-RELATED"/>
    <property type="match status" value="1"/>
</dbReference>
<evidence type="ECO:0000313" key="13">
    <source>
        <dbReference type="Proteomes" id="UP000250321"/>
    </source>
</evidence>
<dbReference type="InterPro" id="IPR029071">
    <property type="entry name" value="Ubiquitin-like_domsf"/>
</dbReference>
<keyword evidence="10" id="KW-0449">Lipoprotein</keyword>
<organism evidence="12 13">
    <name type="scientific">Prunus yedoensis var. nudiflora</name>
    <dbReference type="NCBI Taxonomy" id="2094558"/>
    <lineage>
        <taxon>Eukaryota</taxon>
        <taxon>Viridiplantae</taxon>
        <taxon>Streptophyta</taxon>
        <taxon>Embryophyta</taxon>
        <taxon>Tracheophyta</taxon>
        <taxon>Spermatophyta</taxon>
        <taxon>Magnoliopsida</taxon>
        <taxon>eudicotyledons</taxon>
        <taxon>Gunneridae</taxon>
        <taxon>Pentapetalae</taxon>
        <taxon>rosids</taxon>
        <taxon>fabids</taxon>
        <taxon>Rosales</taxon>
        <taxon>Rosaceae</taxon>
        <taxon>Amygdaloideae</taxon>
        <taxon>Amygdaleae</taxon>
        <taxon>Prunus</taxon>
    </lineage>
</organism>
<evidence type="ECO:0000256" key="2">
    <source>
        <dbReference type="ARBA" id="ARBA00004245"/>
    </source>
</evidence>
<keyword evidence="13" id="KW-1185">Reference proteome</keyword>
<keyword evidence="7" id="KW-0813">Transport</keyword>
<evidence type="ECO:0000256" key="8">
    <source>
        <dbReference type="ARBA" id="ARBA00023136"/>
    </source>
</evidence>
<dbReference type="EMBL" id="PJQY01003624">
    <property type="protein sequence ID" value="PQM35818.1"/>
    <property type="molecule type" value="Genomic_DNA"/>
</dbReference>
<dbReference type="GO" id="GO:0015031">
    <property type="term" value="P:protein transport"/>
    <property type="evidence" value="ECO:0007669"/>
    <property type="project" value="UniProtKB-KW"/>
</dbReference>
<dbReference type="GO" id="GO:0005776">
    <property type="term" value="C:autophagosome"/>
    <property type="evidence" value="ECO:0007669"/>
    <property type="project" value="UniProtKB-ARBA"/>
</dbReference>
<dbReference type="GO" id="GO:0005874">
    <property type="term" value="C:microtubule"/>
    <property type="evidence" value="ECO:0007669"/>
    <property type="project" value="UniProtKB-KW"/>
</dbReference>
<evidence type="ECO:0000256" key="1">
    <source>
        <dbReference type="ARBA" id="ARBA00003307"/>
    </source>
</evidence>
<keyword evidence="9" id="KW-0963">Cytoplasm</keyword>
<evidence type="ECO:0000313" key="12">
    <source>
        <dbReference type="EMBL" id="PQM35818.1"/>
    </source>
</evidence>
<evidence type="ECO:0000256" key="10">
    <source>
        <dbReference type="ARBA" id="ARBA00023288"/>
    </source>
</evidence>
<comment type="subcellular location">
    <subcellularLocation>
        <location evidence="2">Cytoplasm</location>
        <location evidence="2">Cytoskeleton</location>
    </subcellularLocation>
    <subcellularLocation>
        <location evidence="3">Membrane</location>
    </subcellularLocation>
</comment>
<keyword evidence="6" id="KW-0833">Ubl conjugation pathway</keyword>
<dbReference type="Gene3D" id="3.10.20.90">
    <property type="entry name" value="Phosphatidylinositol 3-kinase Catalytic Subunit, Chain A, domain 1"/>
    <property type="match status" value="2"/>
</dbReference>
<dbReference type="GO" id="GO:0006914">
    <property type="term" value="P:autophagy"/>
    <property type="evidence" value="ECO:0007669"/>
    <property type="project" value="UniProtKB-KW"/>
</dbReference>
<keyword evidence="7" id="KW-0653">Protein transport</keyword>
<comment type="similarity">
    <text evidence="4 11">Belongs to the ATG8 family.</text>
</comment>
<dbReference type="InterPro" id="IPR004241">
    <property type="entry name" value="Atg8-like"/>
</dbReference>
<gene>
    <name evidence="12" type="ORF">Pyn_33501</name>
</gene>
<dbReference type="Pfam" id="PF02991">
    <property type="entry name" value="ATG8"/>
    <property type="match status" value="2"/>
</dbReference>
<dbReference type="STRING" id="2094558.A0A314UFL2"/>